<protein>
    <recommendedName>
        <fullName evidence="4 12">Enolase</fullName>
        <ecNumber evidence="3 12">4.2.1.11</ecNumber>
    </recommendedName>
    <alternativeName>
        <fullName evidence="12">2-phospho-D-glycerate hydro-lyase</fullName>
    </alternativeName>
    <alternativeName>
        <fullName evidence="12">2-phosphoglycerate dehydratase</fullName>
    </alternativeName>
</protein>
<organism evidence="18 19">
    <name type="scientific">Arundinibacter roseus</name>
    <dbReference type="NCBI Taxonomy" id="2070510"/>
    <lineage>
        <taxon>Bacteria</taxon>
        <taxon>Pseudomonadati</taxon>
        <taxon>Bacteroidota</taxon>
        <taxon>Cytophagia</taxon>
        <taxon>Cytophagales</taxon>
        <taxon>Spirosomataceae</taxon>
        <taxon>Arundinibacter</taxon>
    </lineage>
</organism>
<feature type="binding site" evidence="12">
    <location>
        <position position="338"/>
    </location>
    <ligand>
        <name>(2R)-2-phosphoglycerate</name>
        <dbReference type="ChEBI" id="CHEBI:58289"/>
    </ligand>
</feature>
<accession>A0A4R4KKK7</accession>
<dbReference type="AlphaFoldDB" id="A0A4R4KKK7"/>
<dbReference type="FunFam" id="3.20.20.120:FF:000001">
    <property type="entry name" value="Enolase"/>
    <property type="match status" value="1"/>
</dbReference>
<evidence type="ECO:0000313" key="19">
    <source>
        <dbReference type="Proteomes" id="UP000295706"/>
    </source>
</evidence>
<evidence type="ECO:0000259" key="17">
    <source>
        <dbReference type="SMART" id="SM01193"/>
    </source>
</evidence>
<feature type="binding site" evidence="12 15">
    <location>
        <position position="286"/>
    </location>
    <ligand>
        <name>Mg(2+)</name>
        <dbReference type="ChEBI" id="CHEBI:18420"/>
    </ligand>
</feature>
<evidence type="ECO:0000256" key="8">
    <source>
        <dbReference type="ARBA" id="ARBA00022842"/>
    </source>
</evidence>
<dbReference type="InterPro" id="IPR029017">
    <property type="entry name" value="Enolase-like_N"/>
</dbReference>
<evidence type="ECO:0000256" key="2">
    <source>
        <dbReference type="ARBA" id="ARBA00009604"/>
    </source>
</evidence>
<dbReference type="FunFam" id="3.30.390.10:FF:000001">
    <property type="entry name" value="Enolase"/>
    <property type="match status" value="1"/>
</dbReference>
<feature type="active site" description="Proton acceptor" evidence="12 13">
    <location>
        <position position="338"/>
    </location>
</feature>
<evidence type="ECO:0000256" key="12">
    <source>
        <dbReference type="HAMAP-Rule" id="MF_00318"/>
    </source>
</evidence>
<evidence type="ECO:0000259" key="16">
    <source>
        <dbReference type="SMART" id="SM01192"/>
    </source>
</evidence>
<dbReference type="SFLD" id="SFLDF00002">
    <property type="entry name" value="enolase"/>
    <property type="match status" value="1"/>
</dbReference>
<feature type="binding site" evidence="12 15">
    <location>
        <position position="313"/>
    </location>
    <ligand>
        <name>Mg(2+)</name>
        <dbReference type="ChEBI" id="CHEBI:18420"/>
    </ligand>
</feature>
<evidence type="ECO:0000256" key="10">
    <source>
        <dbReference type="ARBA" id="ARBA00023239"/>
    </source>
</evidence>
<dbReference type="PROSITE" id="PS00164">
    <property type="entry name" value="ENOLASE"/>
    <property type="match status" value="1"/>
</dbReference>
<comment type="catalytic activity">
    <reaction evidence="12">
        <text>(2R)-2-phosphoglycerate = phosphoenolpyruvate + H2O</text>
        <dbReference type="Rhea" id="RHEA:10164"/>
        <dbReference type="ChEBI" id="CHEBI:15377"/>
        <dbReference type="ChEBI" id="CHEBI:58289"/>
        <dbReference type="ChEBI" id="CHEBI:58702"/>
        <dbReference type="EC" id="4.2.1.11"/>
    </reaction>
</comment>
<keyword evidence="8 12" id="KW-0460">Magnesium</keyword>
<keyword evidence="10 12" id="KW-0456">Lyase</keyword>
<keyword evidence="6 12" id="KW-0964">Secreted</keyword>
<feature type="domain" description="Enolase N-terminal" evidence="17">
    <location>
        <begin position="4"/>
        <end position="134"/>
    </location>
</feature>
<evidence type="ECO:0000256" key="4">
    <source>
        <dbReference type="ARBA" id="ARBA00017068"/>
    </source>
</evidence>
<dbReference type="GO" id="GO:0004634">
    <property type="term" value="F:phosphopyruvate hydratase activity"/>
    <property type="evidence" value="ECO:0007669"/>
    <property type="project" value="UniProtKB-UniRule"/>
</dbReference>
<dbReference type="InterPro" id="IPR020810">
    <property type="entry name" value="Enolase_C"/>
</dbReference>
<evidence type="ECO:0000256" key="9">
    <source>
        <dbReference type="ARBA" id="ARBA00023152"/>
    </source>
</evidence>
<comment type="pathway">
    <text evidence="1 12">Carbohydrate degradation; glycolysis; pyruvate from D-glyceraldehyde 3-phosphate: step 4/5.</text>
</comment>
<keyword evidence="5 12" id="KW-0963">Cytoplasm</keyword>
<dbReference type="InterPro" id="IPR020809">
    <property type="entry name" value="Enolase_CS"/>
</dbReference>
<feature type="binding site" evidence="14">
    <location>
        <position position="164"/>
    </location>
    <ligand>
        <name>substrate</name>
    </ligand>
</feature>
<dbReference type="Pfam" id="PF00113">
    <property type="entry name" value="Enolase_C"/>
    <property type="match status" value="1"/>
</dbReference>
<dbReference type="GO" id="GO:0000015">
    <property type="term" value="C:phosphopyruvate hydratase complex"/>
    <property type="evidence" value="ECO:0007669"/>
    <property type="project" value="InterPro"/>
</dbReference>
<evidence type="ECO:0000256" key="6">
    <source>
        <dbReference type="ARBA" id="ARBA00022525"/>
    </source>
</evidence>
<keyword evidence="9 12" id="KW-0324">Glycolysis</keyword>
<dbReference type="EMBL" id="SMJU01000001">
    <property type="protein sequence ID" value="TDB68784.1"/>
    <property type="molecule type" value="Genomic_DNA"/>
</dbReference>
<dbReference type="RefSeq" id="WP_132113205.1">
    <property type="nucleotide sequence ID" value="NZ_SMJU01000001.1"/>
</dbReference>
<dbReference type="CDD" id="cd03313">
    <property type="entry name" value="enolase"/>
    <property type="match status" value="1"/>
</dbReference>
<dbReference type="InterPro" id="IPR000941">
    <property type="entry name" value="Enolase"/>
</dbReference>
<sequence>MSTIQSVHARQILDSRGNPTVEVDVRTENGYLGRAAVPSGASTGKHEAVELRDNDDNVYVGKGVLKAVENVNDIIYPELIGISIYEQNLIDKIMIELDGTHNKGKLGANAILGVSMAVAKAAAQEAGMSLFRYVGGTNANTLPVPMMNILNGGSHADNSIDFQEFMVMPAKADTFSEALRMGVEVFHTLKKVLKSKGYSTNVGDEGGFAPNIKSNEEAIEIVVQAIEKAGYKPGEDIFIAMDAAASEFYENGVYHFKKSDGRKLSSAEMAGYWTEWVNKYPIISIEDGMDEDDWDGWKSVTDSIGSKCQLVGDDLFVTNVNRLQQGIDQNIANAILIKVNQIGSLTETIDTVNLAKRNSYKNIMSHRSGETEDSTIADLAVALNTGQIKTGSASRSDRMAKYNQLLRIEEELGETAYFPGLKF</sequence>
<comment type="similarity">
    <text evidence="2 12">Belongs to the enolase family.</text>
</comment>
<feature type="binding site" evidence="14">
    <location>
        <begin position="365"/>
        <end position="368"/>
    </location>
    <ligand>
        <name>substrate</name>
    </ligand>
</feature>
<evidence type="ECO:0000256" key="11">
    <source>
        <dbReference type="ARBA" id="ARBA00045763"/>
    </source>
</evidence>
<feature type="binding site" evidence="12">
    <location>
        <position position="389"/>
    </location>
    <ligand>
        <name>(2R)-2-phosphoglycerate</name>
        <dbReference type="ChEBI" id="CHEBI:58289"/>
    </ligand>
</feature>
<evidence type="ECO:0000313" key="18">
    <source>
        <dbReference type="EMBL" id="TDB68784.1"/>
    </source>
</evidence>
<dbReference type="InterPro" id="IPR036849">
    <property type="entry name" value="Enolase-like_C_sf"/>
</dbReference>
<reference evidence="18 19" key="1">
    <citation type="submission" date="2019-02" db="EMBL/GenBank/DDBJ databases">
        <title>Arundinibacter roseus gen. nov., sp. nov., a new member of the family Cytophagaceae.</title>
        <authorList>
            <person name="Szuroczki S."/>
            <person name="Khayer B."/>
            <person name="Sproer C."/>
            <person name="Toumi M."/>
            <person name="Szabo A."/>
            <person name="Felfoldi T."/>
            <person name="Schumann P."/>
            <person name="Toth E."/>
        </authorList>
    </citation>
    <scope>NUCLEOTIDE SEQUENCE [LARGE SCALE GENOMIC DNA]</scope>
    <source>
        <strain evidence="18 19">DMA-k-7a</strain>
    </source>
</reference>
<dbReference type="SUPFAM" id="SSF54826">
    <property type="entry name" value="Enolase N-terminal domain-like"/>
    <property type="match status" value="1"/>
</dbReference>
<gene>
    <name evidence="12" type="primary">eno</name>
    <name evidence="18" type="ORF">EZE20_00100</name>
</gene>
<dbReference type="PANTHER" id="PTHR11902:SF1">
    <property type="entry name" value="ENOLASE"/>
    <property type="match status" value="1"/>
</dbReference>
<feature type="domain" description="Enolase C-terminal TIM barrel" evidence="16">
    <location>
        <begin position="139"/>
        <end position="423"/>
    </location>
</feature>
<dbReference type="GO" id="GO:0005576">
    <property type="term" value="C:extracellular region"/>
    <property type="evidence" value="ECO:0007669"/>
    <property type="project" value="UniProtKB-SubCell"/>
</dbReference>
<evidence type="ECO:0000256" key="13">
    <source>
        <dbReference type="PIRSR" id="PIRSR001400-1"/>
    </source>
</evidence>
<dbReference type="Gene3D" id="3.20.20.120">
    <property type="entry name" value="Enolase-like C-terminal domain"/>
    <property type="match status" value="1"/>
</dbReference>
<dbReference type="PIRSF" id="PIRSF001400">
    <property type="entry name" value="Enolase"/>
    <property type="match status" value="1"/>
</dbReference>
<comment type="subcellular location">
    <subcellularLocation>
        <location evidence="12">Cytoplasm</location>
    </subcellularLocation>
    <subcellularLocation>
        <location evidence="12">Secreted</location>
    </subcellularLocation>
    <subcellularLocation>
        <location evidence="12">Cell surface</location>
    </subcellularLocation>
    <text evidence="12">Fractions of enolase are present in both the cytoplasm and on the cell surface.</text>
</comment>
<proteinExistence type="inferred from homology"/>
<dbReference type="SUPFAM" id="SSF51604">
    <property type="entry name" value="Enolase C-terminal domain-like"/>
    <property type="match status" value="1"/>
</dbReference>
<dbReference type="SFLD" id="SFLDS00001">
    <property type="entry name" value="Enolase"/>
    <property type="match status" value="1"/>
</dbReference>
<evidence type="ECO:0000256" key="1">
    <source>
        <dbReference type="ARBA" id="ARBA00005031"/>
    </source>
</evidence>
<evidence type="ECO:0000256" key="3">
    <source>
        <dbReference type="ARBA" id="ARBA00012058"/>
    </source>
</evidence>
<comment type="cofactor">
    <cofactor evidence="12">
        <name>Mg(2+)</name>
        <dbReference type="ChEBI" id="CHEBI:18420"/>
    </cofactor>
    <text evidence="12">Binds a second Mg(2+) ion via substrate during catalysis.</text>
</comment>
<comment type="cofactor">
    <cofactor evidence="15">
        <name>Mg(2+)</name>
        <dbReference type="ChEBI" id="CHEBI:18420"/>
    </cofactor>
    <text evidence="15">Mg(2+) is required for catalysis and for stabilizing the dimer.</text>
</comment>
<feature type="active site" description="Proton donor" evidence="12 13">
    <location>
        <position position="205"/>
    </location>
</feature>
<dbReference type="PRINTS" id="PR00148">
    <property type="entry name" value="ENOLASE"/>
</dbReference>
<keyword evidence="18" id="KW-0670">Pyruvate</keyword>
<dbReference type="Gene3D" id="3.30.390.10">
    <property type="entry name" value="Enolase-like, N-terminal domain"/>
    <property type="match status" value="1"/>
</dbReference>
<comment type="caution">
    <text evidence="18">The sequence shown here is derived from an EMBL/GenBank/DDBJ whole genome shotgun (WGS) entry which is preliminary data.</text>
</comment>
<feature type="binding site" evidence="12">
    <location>
        <position position="163"/>
    </location>
    <ligand>
        <name>(2R)-2-phosphoglycerate</name>
        <dbReference type="ChEBI" id="CHEBI:58289"/>
    </ligand>
</feature>
<name>A0A4R4KKK7_9BACT</name>
<dbReference type="SMART" id="SM01193">
    <property type="entry name" value="Enolase_N"/>
    <property type="match status" value="1"/>
</dbReference>
<evidence type="ECO:0000256" key="15">
    <source>
        <dbReference type="PIRSR" id="PIRSR001400-3"/>
    </source>
</evidence>
<comment type="function">
    <text evidence="11 12">Catalyzes the reversible conversion of 2-phosphoglycerate (2-PG) into phosphoenolpyruvate (PEP). It is essential for the degradation of carbohydrates via glycolysis.</text>
</comment>
<feature type="binding site" evidence="12">
    <location>
        <position position="368"/>
    </location>
    <ligand>
        <name>(2R)-2-phosphoglycerate</name>
        <dbReference type="ChEBI" id="CHEBI:58289"/>
    </ligand>
</feature>
<dbReference type="PANTHER" id="PTHR11902">
    <property type="entry name" value="ENOLASE"/>
    <property type="match status" value="1"/>
</dbReference>
<dbReference type="OrthoDB" id="9804716at2"/>
<feature type="binding site" evidence="14">
    <location>
        <position position="313"/>
    </location>
    <ligand>
        <name>substrate</name>
    </ligand>
</feature>
<evidence type="ECO:0000256" key="14">
    <source>
        <dbReference type="PIRSR" id="PIRSR001400-2"/>
    </source>
</evidence>
<feature type="binding site" evidence="12 15">
    <location>
        <position position="242"/>
    </location>
    <ligand>
        <name>Mg(2+)</name>
        <dbReference type="ChEBI" id="CHEBI:18420"/>
    </ligand>
</feature>
<dbReference type="GO" id="GO:0009986">
    <property type="term" value="C:cell surface"/>
    <property type="evidence" value="ECO:0007669"/>
    <property type="project" value="UniProtKB-SubCell"/>
</dbReference>
<feature type="binding site" evidence="14">
    <location>
        <position position="155"/>
    </location>
    <ligand>
        <name>substrate</name>
    </ligand>
</feature>
<dbReference type="EC" id="4.2.1.11" evidence="3 12"/>
<dbReference type="UniPathway" id="UPA00109">
    <property type="reaction ID" value="UER00187"/>
</dbReference>
<evidence type="ECO:0000256" key="7">
    <source>
        <dbReference type="ARBA" id="ARBA00022723"/>
    </source>
</evidence>
<dbReference type="SFLD" id="SFLDG00178">
    <property type="entry name" value="enolase"/>
    <property type="match status" value="1"/>
</dbReference>
<dbReference type="NCBIfam" id="TIGR01060">
    <property type="entry name" value="eno"/>
    <property type="match status" value="1"/>
</dbReference>
<keyword evidence="7 12" id="KW-0479">Metal-binding</keyword>
<feature type="binding site" evidence="14">
    <location>
        <position position="389"/>
    </location>
    <ligand>
        <name>substrate</name>
    </ligand>
</feature>
<evidence type="ECO:0000256" key="5">
    <source>
        <dbReference type="ARBA" id="ARBA00022490"/>
    </source>
</evidence>
<feature type="binding site" evidence="12">
    <location>
        <position position="367"/>
    </location>
    <ligand>
        <name>(2R)-2-phosphoglycerate</name>
        <dbReference type="ChEBI" id="CHEBI:58289"/>
    </ligand>
</feature>
<dbReference type="SMART" id="SM01192">
    <property type="entry name" value="Enolase_C"/>
    <property type="match status" value="1"/>
</dbReference>
<dbReference type="HAMAP" id="MF_00318">
    <property type="entry name" value="Enolase"/>
    <property type="match status" value="1"/>
</dbReference>
<feature type="binding site" evidence="14">
    <location>
        <position position="286"/>
    </location>
    <ligand>
        <name>substrate</name>
    </ligand>
</feature>
<keyword evidence="19" id="KW-1185">Reference proteome</keyword>
<dbReference type="InterPro" id="IPR020811">
    <property type="entry name" value="Enolase_N"/>
</dbReference>
<dbReference type="GO" id="GO:0006096">
    <property type="term" value="P:glycolytic process"/>
    <property type="evidence" value="ECO:0007669"/>
    <property type="project" value="UniProtKB-UniRule"/>
</dbReference>
<dbReference type="Proteomes" id="UP000295706">
    <property type="component" value="Unassembled WGS sequence"/>
</dbReference>
<dbReference type="GO" id="GO:0000287">
    <property type="term" value="F:magnesium ion binding"/>
    <property type="evidence" value="ECO:0007669"/>
    <property type="project" value="UniProtKB-UniRule"/>
</dbReference>
<dbReference type="Pfam" id="PF03952">
    <property type="entry name" value="Enolase_N"/>
    <property type="match status" value="1"/>
</dbReference>